<feature type="coiled-coil region" evidence="7">
    <location>
        <begin position="679"/>
        <end position="706"/>
    </location>
</feature>
<dbReference type="AlphaFoldDB" id="A0A3S9PX77"/>
<dbReference type="InterPro" id="IPR027417">
    <property type="entry name" value="P-loop_NTPase"/>
</dbReference>
<dbReference type="GO" id="GO:0005694">
    <property type="term" value="C:chromosome"/>
    <property type="evidence" value="ECO:0007669"/>
    <property type="project" value="InterPro"/>
</dbReference>
<keyword evidence="2 7" id="KW-0963">Cytoplasm</keyword>
<gene>
    <name evidence="7 10" type="primary">smc</name>
    <name evidence="10" type="ORF">EJ997_06090</name>
</gene>
<organism evidence="10 11">
    <name type="scientific">Flaviflexus ciconiae</name>
    <dbReference type="NCBI Taxonomy" id="2496867"/>
    <lineage>
        <taxon>Bacteria</taxon>
        <taxon>Bacillati</taxon>
        <taxon>Actinomycetota</taxon>
        <taxon>Actinomycetes</taxon>
        <taxon>Actinomycetales</taxon>
        <taxon>Actinomycetaceae</taxon>
        <taxon>Flaviflexus</taxon>
    </lineage>
</organism>
<evidence type="ECO:0000256" key="3">
    <source>
        <dbReference type="ARBA" id="ARBA00022741"/>
    </source>
</evidence>
<feature type="coiled-coil region" evidence="7">
    <location>
        <begin position="227"/>
        <end position="275"/>
    </location>
</feature>
<feature type="compositionally biased region" description="Basic and acidic residues" evidence="8">
    <location>
        <begin position="319"/>
        <end position="350"/>
    </location>
</feature>
<dbReference type="GO" id="GO:0007059">
    <property type="term" value="P:chromosome segregation"/>
    <property type="evidence" value="ECO:0007669"/>
    <property type="project" value="UniProtKB-UniRule"/>
</dbReference>
<dbReference type="SUPFAM" id="SSF75553">
    <property type="entry name" value="Smc hinge domain"/>
    <property type="match status" value="1"/>
</dbReference>
<feature type="region of interest" description="Disordered" evidence="8">
    <location>
        <begin position="403"/>
        <end position="426"/>
    </location>
</feature>
<feature type="binding site" evidence="7">
    <location>
        <begin position="32"/>
        <end position="39"/>
    </location>
    <ligand>
        <name>ATP</name>
        <dbReference type="ChEBI" id="CHEBI:30616"/>
    </ligand>
</feature>
<dbReference type="Proteomes" id="UP000280344">
    <property type="component" value="Chromosome"/>
</dbReference>
<evidence type="ECO:0000256" key="4">
    <source>
        <dbReference type="ARBA" id="ARBA00022840"/>
    </source>
</evidence>
<dbReference type="SUPFAM" id="SSF52540">
    <property type="entry name" value="P-loop containing nucleoside triphosphate hydrolases"/>
    <property type="match status" value="1"/>
</dbReference>
<dbReference type="Gene3D" id="3.40.50.300">
    <property type="entry name" value="P-loop containing nucleotide triphosphate hydrolases"/>
    <property type="match status" value="2"/>
</dbReference>
<dbReference type="InterPro" id="IPR011890">
    <property type="entry name" value="SMC_prok"/>
</dbReference>
<feature type="coiled-coil region" evidence="7">
    <location>
        <begin position="167"/>
        <end position="201"/>
    </location>
</feature>
<dbReference type="KEGG" id="flh:EJ997_06090"/>
<evidence type="ECO:0000256" key="6">
    <source>
        <dbReference type="ARBA" id="ARBA00023125"/>
    </source>
</evidence>
<dbReference type="GO" id="GO:0007062">
    <property type="term" value="P:sister chromatid cohesion"/>
    <property type="evidence" value="ECO:0007669"/>
    <property type="project" value="InterPro"/>
</dbReference>
<evidence type="ECO:0000256" key="8">
    <source>
        <dbReference type="SAM" id="MobiDB-lite"/>
    </source>
</evidence>
<accession>A0A3S9PX77</accession>
<dbReference type="NCBIfam" id="TIGR02168">
    <property type="entry name" value="SMC_prok_B"/>
    <property type="match status" value="1"/>
</dbReference>
<dbReference type="Gene3D" id="1.20.1060.20">
    <property type="match status" value="1"/>
</dbReference>
<feature type="compositionally biased region" description="Basic and acidic residues" evidence="8">
    <location>
        <begin position="758"/>
        <end position="775"/>
    </location>
</feature>
<comment type="function">
    <text evidence="7">Required for chromosome condensation and partitioning.</text>
</comment>
<dbReference type="InterPro" id="IPR024704">
    <property type="entry name" value="SMC"/>
</dbReference>
<keyword evidence="4 7" id="KW-0067">ATP-binding</keyword>
<dbReference type="OrthoDB" id="9808768at2"/>
<dbReference type="InterPro" id="IPR010935">
    <property type="entry name" value="SMC_hinge"/>
</dbReference>
<sequence length="1181" mass="128997">MHLKQLTLRGFKSFATATTLTFEPGINCVVGPNGSGKSNVVDALSWVMGEQGAKTLRGGSMADVIFAGTADRPALGRAEVSLTIDNSDGALPISYTEVTISRTLFRSGGSEYAINGSPVRLLDIQELLSDTGMGREMHVIVGQGRLDSVLQATPEERRSFVEEAAGVLKHRRRKEKAIRKMESMEANLHRLSDLTAELRRQLGPLARQAKAARSAQVIQADLRDAQARLLADDIAQVQARLSAAEEDETRLKARRDELVGKRNAVREEVGLLEEERSRANPVIADLTESWQRLSTQAERFSSLVTLAGERARSLSTHQETQRRESPEELRSRAATVRAEETELQHRRDEAERLLNSSIEAREKAEASEKELDREISSLTSAIADRREDAARLSGRIVTATSRVQSLEEERERVEASRTSAQDRHEDARAKVATAEESIVAHDGGGDELSKQHEALAEKLAEAKAALNEARNRQSDARGRRDVSQTRAETLALSLEPEDGSADVLENVVGVTGWLRVLLEVEDGWEAASETALGGVAGALTAESVDSAVAAIRYVREGDGGRVVLVVEGEQPEADVAKQERARVALKSVGESAEDAILATDAMRGWDGLEAALAGTILAADLTLARRLVEAGAPRVVTRDGDSIGPHSARGGSVSEASILARQAAARAAQSESDRAATDLVAAGEDVEKAQEHLDEIEGRYAEAASELHTRDAQLAAATAELGVLRQSLTAARGEVERNTARLEKIATELAERKDELARLESDREARDVAPEDLEGRLSAAQASKESLHEKTVATRSEETEARLALRVAQERATVIAGKADALERHARAEEARLIEEQRRLARRAHHAKIAQQVAELAGSTLEKVEIARDTAARLRREAESGRADRDIALAQARKRLDEVQESLTEVDDAANRRDIARAEQRIILEQLEEKARAELAMDGGDLVGEFGPLVDVPGEDGPTPYVREEQQKRYEQAQRKLARLGKINPLALEEHAALEERHTYLSNQLDDLRKSKADLVQIVNDIDEKVQAVLSDAYRDVQDAFVHVFSTLFPGGDGKLVLTGDDPLTAGIEIEARPPGKRVKRLSLLSGGERSLTALAFLVAIFKARPSPFYVLDEVEAALDDVNLGRMLTMFKELQNSSQLIVITHQKRTMEIADTIYGVAMRDQGVSTVISQRLKDIRPTE</sequence>
<dbReference type="PANTHER" id="PTHR43977">
    <property type="entry name" value="STRUCTURAL MAINTENANCE OF CHROMOSOMES PROTEIN 3"/>
    <property type="match status" value="1"/>
</dbReference>
<dbReference type="InterPro" id="IPR003395">
    <property type="entry name" value="RecF/RecN/SMC_N"/>
</dbReference>
<evidence type="ECO:0000256" key="1">
    <source>
        <dbReference type="ARBA" id="ARBA00004496"/>
    </source>
</evidence>
<name>A0A3S9PX77_9ACTO</name>
<proteinExistence type="inferred from homology"/>
<reference evidence="10 11" key="1">
    <citation type="submission" date="2018-12" db="EMBL/GenBank/DDBJ databases">
        <title>Complete genome sequence of Flaviflexus sp. H23T48.</title>
        <authorList>
            <person name="Bae J.-W."/>
            <person name="Lee J.-Y."/>
        </authorList>
    </citation>
    <scope>NUCLEOTIDE SEQUENCE [LARGE SCALE GENOMIC DNA]</scope>
    <source>
        <strain evidence="10 11">H23T48</strain>
    </source>
</reference>
<dbReference type="Gene3D" id="3.30.70.1620">
    <property type="match status" value="1"/>
</dbReference>
<feature type="region of interest" description="Disordered" evidence="8">
    <location>
        <begin position="758"/>
        <end position="795"/>
    </location>
</feature>
<dbReference type="EMBL" id="CP034593">
    <property type="protein sequence ID" value="AZQ76971.1"/>
    <property type="molecule type" value="Genomic_DNA"/>
</dbReference>
<dbReference type="GO" id="GO:0030261">
    <property type="term" value="P:chromosome condensation"/>
    <property type="evidence" value="ECO:0007669"/>
    <property type="project" value="InterPro"/>
</dbReference>
<evidence type="ECO:0000256" key="2">
    <source>
        <dbReference type="ARBA" id="ARBA00022490"/>
    </source>
</evidence>
<keyword evidence="5 7" id="KW-0175">Coiled coil</keyword>
<comment type="subcellular location">
    <subcellularLocation>
        <location evidence="1 7">Cytoplasm</location>
    </subcellularLocation>
</comment>
<comment type="domain">
    <text evidence="7">Contains large globular domains required for ATP hydrolysis at each terminus and a third globular domain forming a flexible hinge near the middle of the molecule. These domains are separated by coiled-coil structures.</text>
</comment>
<keyword evidence="6 7" id="KW-0238">DNA-binding</keyword>
<dbReference type="GO" id="GO:0006260">
    <property type="term" value="P:DNA replication"/>
    <property type="evidence" value="ECO:0007669"/>
    <property type="project" value="UniProtKB-UniRule"/>
</dbReference>
<dbReference type="HAMAP" id="MF_01894">
    <property type="entry name" value="Smc_prok"/>
    <property type="match status" value="1"/>
</dbReference>
<dbReference type="SMART" id="SM00968">
    <property type="entry name" value="SMC_hinge"/>
    <property type="match status" value="1"/>
</dbReference>
<feature type="region of interest" description="Disordered" evidence="8">
    <location>
        <begin position="311"/>
        <end position="350"/>
    </location>
</feature>
<feature type="compositionally biased region" description="Basic and acidic residues" evidence="8">
    <location>
        <begin position="405"/>
        <end position="426"/>
    </location>
</feature>
<feature type="domain" description="SMC hinge" evidence="9">
    <location>
        <begin position="508"/>
        <end position="628"/>
    </location>
</feature>
<dbReference type="CDD" id="cd03278">
    <property type="entry name" value="ABC_SMC_barmotin"/>
    <property type="match status" value="1"/>
</dbReference>
<keyword evidence="3 7" id="KW-0547">Nucleotide-binding</keyword>
<feature type="compositionally biased region" description="Basic and acidic residues" evidence="8">
    <location>
        <begin position="785"/>
        <end position="795"/>
    </location>
</feature>
<evidence type="ECO:0000259" key="9">
    <source>
        <dbReference type="SMART" id="SM00968"/>
    </source>
</evidence>
<dbReference type="GO" id="GO:0005524">
    <property type="term" value="F:ATP binding"/>
    <property type="evidence" value="ECO:0007669"/>
    <property type="project" value="UniProtKB-UniRule"/>
</dbReference>
<dbReference type="GO" id="GO:0016887">
    <property type="term" value="F:ATP hydrolysis activity"/>
    <property type="evidence" value="ECO:0007669"/>
    <property type="project" value="InterPro"/>
</dbReference>
<protein>
    <recommendedName>
        <fullName evidence="7">Chromosome partition protein Smc</fullName>
    </recommendedName>
</protein>
<evidence type="ECO:0000313" key="10">
    <source>
        <dbReference type="EMBL" id="AZQ76971.1"/>
    </source>
</evidence>
<comment type="subunit">
    <text evidence="7">Homodimer.</text>
</comment>
<dbReference type="GO" id="GO:0003677">
    <property type="term" value="F:DNA binding"/>
    <property type="evidence" value="ECO:0007669"/>
    <property type="project" value="UniProtKB-UniRule"/>
</dbReference>
<keyword evidence="11" id="KW-1185">Reference proteome</keyword>
<dbReference type="Pfam" id="PF02463">
    <property type="entry name" value="SMC_N"/>
    <property type="match status" value="1"/>
</dbReference>
<evidence type="ECO:0000313" key="11">
    <source>
        <dbReference type="Proteomes" id="UP000280344"/>
    </source>
</evidence>
<dbReference type="InterPro" id="IPR036277">
    <property type="entry name" value="SMC_hinge_sf"/>
</dbReference>
<comment type="similarity">
    <text evidence="7">Belongs to the SMC family.</text>
</comment>
<dbReference type="FunFam" id="3.40.50.300:FF:000984">
    <property type="entry name" value="Chromosome partition protein Smc"/>
    <property type="match status" value="1"/>
</dbReference>
<dbReference type="Pfam" id="PF06470">
    <property type="entry name" value="SMC_hinge"/>
    <property type="match status" value="1"/>
</dbReference>
<evidence type="ECO:0000256" key="7">
    <source>
        <dbReference type="HAMAP-Rule" id="MF_01894"/>
    </source>
</evidence>
<dbReference type="GO" id="GO:0005737">
    <property type="term" value="C:cytoplasm"/>
    <property type="evidence" value="ECO:0007669"/>
    <property type="project" value="UniProtKB-SubCell"/>
</dbReference>
<dbReference type="RefSeq" id="WP_126703776.1">
    <property type="nucleotide sequence ID" value="NZ_CP034593.1"/>
</dbReference>
<dbReference type="PIRSF" id="PIRSF005719">
    <property type="entry name" value="SMC"/>
    <property type="match status" value="1"/>
</dbReference>
<evidence type="ECO:0000256" key="5">
    <source>
        <dbReference type="ARBA" id="ARBA00023054"/>
    </source>
</evidence>
<dbReference type="FunFam" id="3.40.50.300:FF:000901">
    <property type="entry name" value="Chromosome partition protein Smc"/>
    <property type="match status" value="1"/>
</dbReference>